<gene>
    <name evidence="1" type="ORF">KFL_000350120</name>
</gene>
<protein>
    <submittedName>
        <fullName evidence="1">Uncharacterized protein</fullName>
    </submittedName>
</protein>
<accession>A0A1Y1HLZ0</accession>
<dbReference type="EMBL" id="DF236984">
    <property type="protein sequence ID" value="GAQ79655.1"/>
    <property type="molecule type" value="Genomic_DNA"/>
</dbReference>
<keyword evidence="2" id="KW-1185">Reference proteome</keyword>
<sequence>MVSASHLATVKWLGELRVPFRTFLTDLDQLDVRGYALESDLRPVWFIEREAVTFSNNYGFHESCFAEFFQDVAQPGPGCKRVLALIATSPRVWTNGMTLFKQAAEAVTRYVPHGIAVVVCGRGIFVTRAALEPDPENLGCSADGCPKGFQRLFHRPDASDWRIGREVMMRQVNDVIQKLDCEYGLSIPFMVFGYNLTGRSVSLRALLRVLTHLAIAFQKGRHTADLRHTFMRGAGKTRAVRESNGFVGGVRILCVKEDYEVVKELFHFTAEVLRMTAVGPGQRPDVSWLQYRQYAPRYKEVLETQRPHARRSLGLDLSEAGVTSGKRAGKSLEAPRLTVLRAIWELVDRADPTSCVRRTDVQAKLGGELDLDEWKGQVPKELRKMGFLVFNRTAGGAWSGLWNLTPAGRAFCEEQFGSTSS</sequence>
<reference evidence="1 2" key="1">
    <citation type="journal article" date="2014" name="Nat. Commun.">
        <title>Klebsormidium flaccidum genome reveals primary factors for plant terrestrial adaptation.</title>
        <authorList>
            <person name="Hori K."/>
            <person name="Maruyama F."/>
            <person name="Fujisawa T."/>
            <person name="Togashi T."/>
            <person name="Yamamoto N."/>
            <person name="Seo M."/>
            <person name="Sato S."/>
            <person name="Yamada T."/>
            <person name="Mori H."/>
            <person name="Tajima N."/>
            <person name="Moriyama T."/>
            <person name="Ikeuchi M."/>
            <person name="Watanabe M."/>
            <person name="Wada H."/>
            <person name="Kobayashi K."/>
            <person name="Saito M."/>
            <person name="Masuda T."/>
            <person name="Sasaki-Sekimoto Y."/>
            <person name="Mashiguchi K."/>
            <person name="Awai K."/>
            <person name="Shimojima M."/>
            <person name="Masuda S."/>
            <person name="Iwai M."/>
            <person name="Nobusawa T."/>
            <person name="Narise T."/>
            <person name="Kondo S."/>
            <person name="Saito H."/>
            <person name="Sato R."/>
            <person name="Murakawa M."/>
            <person name="Ihara Y."/>
            <person name="Oshima-Yamada Y."/>
            <person name="Ohtaka K."/>
            <person name="Satoh M."/>
            <person name="Sonobe K."/>
            <person name="Ishii M."/>
            <person name="Ohtani R."/>
            <person name="Kanamori-Sato M."/>
            <person name="Honoki R."/>
            <person name="Miyazaki D."/>
            <person name="Mochizuki H."/>
            <person name="Umetsu J."/>
            <person name="Higashi K."/>
            <person name="Shibata D."/>
            <person name="Kamiya Y."/>
            <person name="Sato N."/>
            <person name="Nakamura Y."/>
            <person name="Tabata S."/>
            <person name="Ida S."/>
            <person name="Kurokawa K."/>
            <person name="Ohta H."/>
        </authorList>
    </citation>
    <scope>NUCLEOTIDE SEQUENCE [LARGE SCALE GENOMIC DNA]</scope>
    <source>
        <strain evidence="1 2">NIES-2285</strain>
    </source>
</reference>
<name>A0A1Y1HLZ0_KLENI</name>
<dbReference type="Proteomes" id="UP000054558">
    <property type="component" value="Unassembled WGS sequence"/>
</dbReference>
<dbReference type="AlphaFoldDB" id="A0A1Y1HLZ0"/>
<organism evidence="1 2">
    <name type="scientific">Klebsormidium nitens</name>
    <name type="common">Green alga</name>
    <name type="synonym">Ulothrix nitens</name>
    <dbReference type="NCBI Taxonomy" id="105231"/>
    <lineage>
        <taxon>Eukaryota</taxon>
        <taxon>Viridiplantae</taxon>
        <taxon>Streptophyta</taxon>
        <taxon>Klebsormidiophyceae</taxon>
        <taxon>Klebsormidiales</taxon>
        <taxon>Klebsormidiaceae</taxon>
        <taxon>Klebsormidium</taxon>
    </lineage>
</organism>
<evidence type="ECO:0000313" key="1">
    <source>
        <dbReference type="EMBL" id="GAQ79655.1"/>
    </source>
</evidence>
<evidence type="ECO:0000313" key="2">
    <source>
        <dbReference type="Proteomes" id="UP000054558"/>
    </source>
</evidence>
<proteinExistence type="predicted"/>